<evidence type="ECO:0000313" key="1">
    <source>
        <dbReference type="EMBL" id="PWN48650.1"/>
    </source>
</evidence>
<organism evidence="1 2">
    <name type="scientific">Violaceomyces palustris</name>
    <dbReference type="NCBI Taxonomy" id="1673888"/>
    <lineage>
        <taxon>Eukaryota</taxon>
        <taxon>Fungi</taxon>
        <taxon>Dikarya</taxon>
        <taxon>Basidiomycota</taxon>
        <taxon>Ustilaginomycotina</taxon>
        <taxon>Ustilaginomycetes</taxon>
        <taxon>Violaceomycetales</taxon>
        <taxon>Violaceomycetaceae</taxon>
        <taxon>Violaceomyces</taxon>
    </lineage>
</organism>
<accession>A0ACD0NS89</accession>
<dbReference type="Proteomes" id="UP000245626">
    <property type="component" value="Unassembled WGS sequence"/>
</dbReference>
<sequence length="1102" mass="121391">MLRSAAANRWSTLASTSASSSTTASSSSSSSSSSASSTSLRIPTSVTLARPTLSPPPPPTTTPPSPLPQHAASRRHLTSTAALALPRQTLRSAPLRDSSSKPVPEQRQPEEPSSADPEVPWFLQVEEVQPPPTIPSSAPIATPQNDDLIRSPHFSYIPSEAFASLPDPVVFLQDYITAGPSSNLIARPPSHDEFDDGQTPISLIHPYSLSADPANDIYSPNDWILIVQVRSSAAGSVKKVALDLGKFLRHLEPPLSEADRLGEDKLEVDDLLGPSDSAKKRYDPTSSKKKSVPLPQRPKGMSRIEHELGRSLPDWAINKIALAKKFPEGWQPPKLLSREAQDGIRLLHGSDPEKFDVPTIAEQFKISRESVRRILKGGKWAAGGEVRGRQDRRARERLAEASVPERLKREEAEFDSIIKGQEESDQATSDLEEVEELDLEAMMEQGDGESFVQPVRFEGLTSFSSDPTSKKSHTKGPRKDSPASRGDGQWCLIDAGWCTVHVMTPQAREKYDIEGIWREIEAEKQVSSSLSPSRSAGGRVDQLDLSGPTSSIRRLSRPKGNAGRGRPFSTVAGYSMTMATTNDRRSISSSAVAKVHGARDLPPTLSQILSDESIMGSIVEDARSEGREVEINAWLRSVRKQKSMTFLEVTDGTLAGDRTLQAVIRNKPKAAQDVEANDRQHQLLTPGSAVRLSGLLKKGRGSKKGQEVELSVEEFQVTAPCDGATYPLSAQARLQYSSGPGSEAMTTQTLERREAHLRPRLPRHASILRTRQRLEDGMAKWFQDHDFVKVTTPVITSSDCEGAGEVFQIVSDSDVKSTLQDRISSFWSNSPAYLTVSSQLHLEAISLGLNRVWTYLPVFRAEGSSTNRHLSEFWMMEAEFCEDGLETLMDCAEGVIKSCIRQALGGEQVDLGASTLERLSKISQRETRWKRLTYTEAVEILQSDSHERGGSTPSAIPFEKPPKWGESLSSDHEKYLAQRFGGPVFVSRYPKALKPFYMRRDEGGKVEGRETVACFDLLVPKVGELVGGSLREEREEVLKADLANQSKLTERLAWYVEDLRRYGGSPHGGFGLGFERLVSWVTDTDSVRDVVNFPRVKGHVRF</sequence>
<keyword evidence="2" id="KW-1185">Reference proteome</keyword>
<evidence type="ECO:0000313" key="2">
    <source>
        <dbReference type="Proteomes" id="UP000245626"/>
    </source>
</evidence>
<proteinExistence type="predicted"/>
<dbReference type="EMBL" id="KZ820164">
    <property type="protein sequence ID" value="PWN48650.1"/>
    <property type="molecule type" value="Genomic_DNA"/>
</dbReference>
<gene>
    <name evidence="1" type="ORF">IE53DRAFT_347114</name>
</gene>
<name>A0ACD0NS89_9BASI</name>
<protein>
    <submittedName>
        <fullName evidence="1">Asparaginyl-tRNA synthetase</fullName>
    </submittedName>
</protein>
<reference evidence="1 2" key="1">
    <citation type="journal article" date="2018" name="Mol. Biol. Evol.">
        <title>Broad Genomic Sampling Reveals a Smut Pathogenic Ancestry of the Fungal Clade Ustilaginomycotina.</title>
        <authorList>
            <person name="Kijpornyongpan T."/>
            <person name="Mondo S.J."/>
            <person name="Barry K."/>
            <person name="Sandor L."/>
            <person name="Lee J."/>
            <person name="Lipzen A."/>
            <person name="Pangilinan J."/>
            <person name="LaButti K."/>
            <person name="Hainaut M."/>
            <person name="Henrissat B."/>
            <person name="Grigoriev I.V."/>
            <person name="Spatafora J.W."/>
            <person name="Aime M.C."/>
        </authorList>
    </citation>
    <scope>NUCLEOTIDE SEQUENCE [LARGE SCALE GENOMIC DNA]</scope>
    <source>
        <strain evidence="1 2">SA 807</strain>
    </source>
</reference>